<keyword evidence="7" id="KW-0539">Nucleus</keyword>
<evidence type="ECO:0000256" key="8">
    <source>
        <dbReference type="ARBA" id="ARBA00023272"/>
    </source>
</evidence>
<keyword evidence="8" id="KW-0650">Protein phosphatase inhibitor</keyword>
<dbReference type="Proteomes" id="UP001237642">
    <property type="component" value="Unassembled WGS sequence"/>
</dbReference>
<evidence type="ECO:0000256" key="5">
    <source>
        <dbReference type="ARBA" id="ARBA00022682"/>
    </source>
</evidence>
<reference evidence="9" key="2">
    <citation type="submission" date="2023-05" db="EMBL/GenBank/DDBJ databases">
        <authorList>
            <person name="Schelkunov M.I."/>
        </authorList>
    </citation>
    <scope>NUCLEOTIDE SEQUENCE</scope>
    <source>
        <strain evidence="9">Hsosn_3</strain>
        <tissue evidence="9">Leaf</tissue>
    </source>
</reference>
<gene>
    <name evidence="9" type="ORF">POM88_040627</name>
</gene>
<dbReference type="InterPro" id="IPR023393">
    <property type="entry name" value="START-like_dom_sf"/>
</dbReference>
<protein>
    <submittedName>
        <fullName evidence="9">Abscisic acid receptor PYL4</fullName>
    </submittedName>
</protein>
<dbReference type="GO" id="GO:0005634">
    <property type="term" value="C:nucleus"/>
    <property type="evidence" value="ECO:0007669"/>
    <property type="project" value="UniProtKB-SubCell"/>
</dbReference>
<evidence type="ECO:0000256" key="4">
    <source>
        <dbReference type="ARBA" id="ARBA00022490"/>
    </source>
</evidence>
<dbReference type="SUPFAM" id="SSF55961">
    <property type="entry name" value="Bet v1-like"/>
    <property type="match status" value="1"/>
</dbReference>
<accession>A0AAD8HEF6</accession>
<keyword evidence="5" id="KW-0938">Abscisic acid signaling pathway</keyword>
<dbReference type="Gene3D" id="3.30.530.20">
    <property type="match status" value="1"/>
</dbReference>
<evidence type="ECO:0000256" key="6">
    <source>
        <dbReference type="ARBA" id="ARBA00023170"/>
    </source>
</evidence>
<dbReference type="Pfam" id="PF10604">
    <property type="entry name" value="Polyketide_cyc2"/>
    <property type="match status" value="1"/>
</dbReference>
<dbReference type="AlphaFoldDB" id="A0AAD8HEF6"/>
<comment type="similarity">
    <text evidence="3">Belongs to the PYR/PYL/RCAR abscisic acid intracellular receptor family.</text>
</comment>
<dbReference type="CDD" id="cd07821">
    <property type="entry name" value="PYR_PYL_RCAR_like"/>
    <property type="match status" value="1"/>
</dbReference>
<dbReference type="PANTHER" id="PTHR31213">
    <property type="entry name" value="OS08G0374000 PROTEIN-RELATED"/>
    <property type="match status" value="1"/>
</dbReference>
<dbReference type="GO" id="GO:0038023">
    <property type="term" value="F:signaling receptor activity"/>
    <property type="evidence" value="ECO:0007669"/>
    <property type="project" value="TreeGrafter"/>
</dbReference>
<dbReference type="EMBL" id="JAUIZM010000009">
    <property type="protein sequence ID" value="KAK1365066.1"/>
    <property type="molecule type" value="Genomic_DNA"/>
</dbReference>
<keyword evidence="10" id="KW-1185">Reference proteome</keyword>
<keyword evidence="4" id="KW-0963">Cytoplasm</keyword>
<dbReference type="GO" id="GO:0009738">
    <property type="term" value="P:abscisic acid-activated signaling pathway"/>
    <property type="evidence" value="ECO:0007669"/>
    <property type="project" value="UniProtKB-KW"/>
</dbReference>
<comment type="caution">
    <text evidence="9">The sequence shown here is derived from an EMBL/GenBank/DDBJ whole genome shotgun (WGS) entry which is preliminary data.</text>
</comment>
<dbReference type="InterPro" id="IPR019587">
    <property type="entry name" value="Polyketide_cyclase/dehydratase"/>
</dbReference>
<dbReference type="InterPro" id="IPR050279">
    <property type="entry name" value="Plant_def-hormone_signal"/>
</dbReference>
<name>A0AAD8HEF6_9APIA</name>
<evidence type="ECO:0000256" key="2">
    <source>
        <dbReference type="ARBA" id="ARBA00004496"/>
    </source>
</evidence>
<proteinExistence type="inferred from homology"/>
<organism evidence="9 10">
    <name type="scientific">Heracleum sosnowskyi</name>
    <dbReference type="NCBI Taxonomy" id="360622"/>
    <lineage>
        <taxon>Eukaryota</taxon>
        <taxon>Viridiplantae</taxon>
        <taxon>Streptophyta</taxon>
        <taxon>Embryophyta</taxon>
        <taxon>Tracheophyta</taxon>
        <taxon>Spermatophyta</taxon>
        <taxon>Magnoliopsida</taxon>
        <taxon>eudicotyledons</taxon>
        <taxon>Gunneridae</taxon>
        <taxon>Pentapetalae</taxon>
        <taxon>asterids</taxon>
        <taxon>campanulids</taxon>
        <taxon>Apiales</taxon>
        <taxon>Apiaceae</taxon>
        <taxon>Apioideae</taxon>
        <taxon>apioid superclade</taxon>
        <taxon>Tordylieae</taxon>
        <taxon>Tordyliinae</taxon>
        <taxon>Heracleum</taxon>
    </lineage>
</organism>
<dbReference type="GO" id="GO:0004864">
    <property type="term" value="F:protein phosphatase inhibitor activity"/>
    <property type="evidence" value="ECO:0007669"/>
    <property type="project" value="UniProtKB-KW"/>
</dbReference>
<dbReference type="GO" id="GO:0005737">
    <property type="term" value="C:cytoplasm"/>
    <property type="evidence" value="ECO:0007669"/>
    <property type="project" value="UniProtKB-SubCell"/>
</dbReference>
<dbReference type="GO" id="GO:0010427">
    <property type="term" value="F:abscisic acid binding"/>
    <property type="evidence" value="ECO:0007669"/>
    <property type="project" value="TreeGrafter"/>
</dbReference>
<evidence type="ECO:0000256" key="3">
    <source>
        <dbReference type="ARBA" id="ARBA00008594"/>
    </source>
</evidence>
<reference evidence="9" key="1">
    <citation type="submission" date="2023-02" db="EMBL/GenBank/DDBJ databases">
        <title>Genome of toxic invasive species Heracleum sosnowskyi carries increased number of genes despite the absence of recent whole-genome duplications.</title>
        <authorList>
            <person name="Schelkunov M."/>
            <person name="Shtratnikova V."/>
            <person name="Makarenko M."/>
            <person name="Klepikova A."/>
            <person name="Omelchenko D."/>
            <person name="Novikova G."/>
            <person name="Obukhova E."/>
            <person name="Bogdanov V."/>
            <person name="Penin A."/>
            <person name="Logacheva M."/>
        </authorList>
    </citation>
    <scope>NUCLEOTIDE SEQUENCE</scope>
    <source>
        <strain evidence="9">Hsosn_3</strain>
        <tissue evidence="9">Leaf</tissue>
    </source>
</reference>
<sequence length="203" mass="22201">MPSSLQLQKFHNTQDLHKPSHMTTCPTIPPSISSAENILHYHTHVLGPDQCSSAVIQTISASVSTVWSLVRSFNNPQTYKHFLKSCHIIVGDGSVGSLREVYVVSGLPADSSRERLDILDDERHVMGFSIVGGNHRLNNYRSVTTLHAMNEGNGTVVVESYVVDVPKGNTKEETCGFADTIVRCNLQSLAKIAADLDEVTSNI</sequence>
<evidence type="ECO:0000313" key="10">
    <source>
        <dbReference type="Proteomes" id="UP001237642"/>
    </source>
</evidence>
<evidence type="ECO:0000256" key="1">
    <source>
        <dbReference type="ARBA" id="ARBA00004123"/>
    </source>
</evidence>
<keyword evidence="6 9" id="KW-0675">Receptor</keyword>
<comment type="subcellular location">
    <subcellularLocation>
        <location evidence="2">Cytoplasm</location>
    </subcellularLocation>
    <subcellularLocation>
        <location evidence="1">Nucleus</location>
    </subcellularLocation>
</comment>
<evidence type="ECO:0000256" key="7">
    <source>
        <dbReference type="ARBA" id="ARBA00023242"/>
    </source>
</evidence>
<evidence type="ECO:0000313" key="9">
    <source>
        <dbReference type="EMBL" id="KAK1365066.1"/>
    </source>
</evidence>
<dbReference type="PANTHER" id="PTHR31213:SF119">
    <property type="entry name" value="ABSCISIC ACID RECEPTOR PYL4"/>
    <property type="match status" value="1"/>
</dbReference>